<evidence type="ECO:0000313" key="1">
    <source>
        <dbReference type="EMBL" id="MBB3998211.1"/>
    </source>
</evidence>
<dbReference type="EMBL" id="JACIEK010000004">
    <property type="protein sequence ID" value="MBB3998211.1"/>
    <property type="molecule type" value="Genomic_DNA"/>
</dbReference>
<proteinExistence type="predicted"/>
<comment type="caution">
    <text evidence="1">The sequence shown here is derived from an EMBL/GenBank/DDBJ whole genome shotgun (WGS) entry which is preliminary data.</text>
</comment>
<protein>
    <submittedName>
        <fullName evidence="1">Uncharacterized protein</fullName>
    </submittedName>
</protein>
<keyword evidence="2" id="KW-1185">Reference proteome</keyword>
<dbReference type="RefSeq" id="WP_183199744.1">
    <property type="nucleotide sequence ID" value="NZ_JACIEK010000004.1"/>
</dbReference>
<evidence type="ECO:0000313" key="2">
    <source>
        <dbReference type="Proteomes" id="UP000542776"/>
    </source>
</evidence>
<name>A0A7W6EBC7_9HYPH</name>
<reference evidence="1 2" key="1">
    <citation type="submission" date="2020-08" db="EMBL/GenBank/DDBJ databases">
        <title>Genomic Encyclopedia of Type Strains, Phase IV (KMG-IV): sequencing the most valuable type-strain genomes for metagenomic binning, comparative biology and taxonomic classification.</title>
        <authorList>
            <person name="Goeker M."/>
        </authorList>
    </citation>
    <scope>NUCLEOTIDE SEQUENCE [LARGE SCALE GENOMIC DNA]</scope>
    <source>
        <strain evidence="1 2">DSM 102238</strain>
    </source>
</reference>
<gene>
    <name evidence="1" type="ORF">GGR04_002050</name>
</gene>
<dbReference type="Proteomes" id="UP000542776">
    <property type="component" value="Unassembled WGS sequence"/>
</dbReference>
<dbReference type="AlphaFoldDB" id="A0A7W6EBC7"/>
<accession>A0A7W6EBC7</accession>
<organism evidence="1 2">
    <name type="scientific">Aureimonas pseudogalii</name>
    <dbReference type="NCBI Taxonomy" id="1744844"/>
    <lineage>
        <taxon>Bacteria</taxon>
        <taxon>Pseudomonadati</taxon>
        <taxon>Pseudomonadota</taxon>
        <taxon>Alphaproteobacteria</taxon>
        <taxon>Hyphomicrobiales</taxon>
        <taxon>Aurantimonadaceae</taxon>
        <taxon>Aureimonas</taxon>
    </lineage>
</organism>
<sequence>MSLLQQSGSSGVERQAKLEEWRRIWAPTPSAVATTAAVDRSPATVGVAASAALVERSAWTVVQMPFLAPPNSADDADGSINRVSAMKAYEETNG</sequence>